<dbReference type="Proteomes" id="UP000027135">
    <property type="component" value="Unassembled WGS sequence"/>
</dbReference>
<name>A0A067R3S6_ZOONE</name>
<dbReference type="MEROPS" id="M19.A01"/>
<keyword evidence="1" id="KW-0862">Zinc</keyword>
<keyword evidence="1" id="KW-0336">GPI-anchor</keyword>
<dbReference type="InterPro" id="IPR000180">
    <property type="entry name" value="Dipep_AS"/>
</dbReference>
<dbReference type="InParanoid" id="A0A067R3S6"/>
<dbReference type="PROSITE" id="PS51365">
    <property type="entry name" value="RENAL_DIPEPTIDASE_2"/>
    <property type="match status" value="1"/>
</dbReference>
<dbReference type="SUPFAM" id="SSF51556">
    <property type="entry name" value="Metallo-dependent hydrolases"/>
    <property type="match status" value="1"/>
</dbReference>
<keyword evidence="1" id="KW-0645">Protease</keyword>
<comment type="similarity">
    <text evidence="1">Belongs to the metallo-dependent hydrolases superfamily. Peptidase M19 family.</text>
</comment>
<dbReference type="InterPro" id="IPR008257">
    <property type="entry name" value="Pept_M19"/>
</dbReference>
<comment type="subcellular location">
    <subcellularLocation>
        <location evidence="1">Membrane</location>
        <topology evidence="1">Lipid-anchor</topology>
        <topology evidence="1">GPI-anchor</topology>
    </subcellularLocation>
</comment>
<dbReference type="PROSITE" id="PS00869">
    <property type="entry name" value="RENAL_DIPEPTIDASE_1"/>
    <property type="match status" value="1"/>
</dbReference>
<comment type="subunit">
    <text evidence="1">Homodimer; disulfide-linked.</text>
</comment>
<dbReference type="GO" id="GO:0098552">
    <property type="term" value="C:side of membrane"/>
    <property type="evidence" value="ECO:0007669"/>
    <property type="project" value="UniProtKB-KW"/>
</dbReference>
<accession>A0A067R3S6</accession>
<reference evidence="2 3" key="1">
    <citation type="journal article" date="2014" name="Nat. Commun.">
        <title>Molecular traces of alternative social organization in a termite genome.</title>
        <authorList>
            <person name="Terrapon N."/>
            <person name="Li C."/>
            <person name="Robertson H.M."/>
            <person name="Ji L."/>
            <person name="Meng X."/>
            <person name="Booth W."/>
            <person name="Chen Z."/>
            <person name="Childers C.P."/>
            <person name="Glastad K.M."/>
            <person name="Gokhale K."/>
            <person name="Gowin J."/>
            <person name="Gronenberg W."/>
            <person name="Hermansen R.A."/>
            <person name="Hu H."/>
            <person name="Hunt B.G."/>
            <person name="Huylmans A.K."/>
            <person name="Khalil S.M."/>
            <person name="Mitchell R.D."/>
            <person name="Munoz-Torres M.C."/>
            <person name="Mustard J.A."/>
            <person name="Pan H."/>
            <person name="Reese J.T."/>
            <person name="Scharf M.E."/>
            <person name="Sun F."/>
            <person name="Vogel H."/>
            <person name="Xiao J."/>
            <person name="Yang W."/>
            <person name="Yang Z."/>
            <person name="Yang Z."/>
            <person name="Zhou J."/>
            <person name="Zhu J."/>
            <person name="Brent C.S."/>
            <person name="Elsik C.G."/>
            <person name="Goodisman M.A."/>
            <person name="Liberles D.A."/>
            <person name="Roe R.M."/>
            <person name="Vargo E.L."/>
            <person name="Vilcinskas A."/>
            <person name="Wang J."/>
            <person name="Bornberg-Bauer E."/>
            <person name="Korb J."/>
            <person name="Zhang G."/>
            <person name="Liebig J."/>
        </authorList>
    </citation>
    <scope>NUCLEOTIDE SEQUENCE [LARGE SCALE GENOMIC DNA]</scope>
    <source>
        <tissue evidence="2">Whole organism</tissue>
    </source>
</reference>
<evidence type="ECO:0000313" key="3">
    <source>
        <dbReference type="Proteomes" id="UP000027135"/>
    </source>
</evidence>
<dbReference type="Pfam" id="PF01244">
    <property type="entry name" value="Peptidase_M19"/>
    <property type="match status" value="1"/>
</dbReference>
<dbReference type="InterPro" id="IPR032466">
    <property type="entry name" value="Metal_Hydrolase"/>
</dbReference>
<comment type="cofactor">
    <cofactor evidence="1">
        <name>Zn(2+)</name>
        <dbReference type="ChEBI" id="CHEBI:29105"/>
    </cofactor>
</comment>
<gene>
    <name evidence="2" type="ORF">L798_09108</name>
</gene>
<keyword evidence="1" id="KW-0479">Metal-binding</keyword>
<dbReference type="CDD" id="cd01301">
    <property type="entry name" value="rDP_like"/>
    <property type="match status" value="1"/>
</dbReference>
<dbReference type="AlphaFoldDB" id="A0A067R3S6"/>
<dbReference type="GO" id="GO:0046872">
    <property type="term" value="F:metal ion binding"/>
    <property type="evidence" value="ECO:0007669"/>
    <property type="project" value="UniProtKB-UniRule"/>
</dbReference>
<keyword evidence="1" id="KW-0224">Dipeptidase</keyword>
<dbReference type="PANTHER" id="PTHR10443:SF45">
    <property type="entry name" value="DIPEPTIDASE"/>
    <property type="match status" value="1"/>
</dbReference>
<keyword evidence="1" id="KW-0482">Metalloprotease</keyword>
<dbReference type="EMBL" id="KK852779">
    <property type="protein sequence ID" value="KDR16714.1"/>
    <property type="molecule type" value="Genomic_DNA"/>
</dbReference>
<dbReference type="GO" id="GO:0070573">
    <property type="term" value="F:metallodipeptidase activity"/>
    <property type="evidence" value="ECO:0007669"/>
    <property type="project" value="InterPro"/>
</dbReference>
<evidence type="ECO:0000256" key="1">
    <source>
        <dbReference type="RuleBase" id="RU341113"/>
    </source>
</evidence>
<keyword evidence="1" id="KW-1015">Disulfide bond</keyword>
<comment type="catalytic activity">
    <reaction evidence="1">
        <text>an L-aminoacyl-L-amino acid + H2O = 2 an L-alpha-amino acid</text>
        <dbReference type="Rhea" id="RHEA:48940"/>
        <dbReference type="ChEBI" id="CHEBI:15377"/>
        <dbReference type="ChEBI" id="CHEBI:59869"/>
        <dbReference type="ChEBI" id="CHEBI:77460"/>
        <dbReference type="EC" id="3.4.13.19"/>
    </reaction>
</comment>
<evidence type="ECO:0000313" key="2">
    <source>
        <dbReference type="EMBL" id="KDR16714.1"/>
    </source>
</evidence>
<protein>
    <recommendedName>
        <fullName evidence="1">Dipeptidase</fullName>
        <ecNumber evidence="1">3.4.13.19</ecNumber>
    </recommendedName>
</protein>
<keyword evidence="1" id="KW-0449">Lipoprotein</keyword>
<dbReference type="GO" id="GO:0006508">
    <property type="term" value="P:proteolysis"/>
    <property type="evidence" value="ECO:0007669"/>
    <property type="project" value="UniProtKB-KW"/>
</dbReference>
<sequence length="340" mass="38352">HNDLPFNLRTLNHNFLKNFTFEDLKNDPVWWNCSTCFTDLKRLLAGKLGAQFWVAYVPCKSQYKDAVEQTLEQIDVIKRLIQKYPDHLQLVTTADGIWEAFRKKKIGSLIGVEGGHSIDSRLAVLRQMYDLGVRYLTLTHACNTPWARASPVDNVSLTSDLNKEHHGGLTEFGKTVVLEMNRLGMLVDLSHVSHQTMIDAISITKSPVIFSHSSAYALCNHHRNVHDDVLVMTAKNGGVVMVNFYSEFVQCNTTRNATVDDVIAHINHIRKVAGVNHVGIGSDYDGVDSMPVGLEDVSKYPHLFERLAQTNEPRWSTEDLKKLAGLNLIRVFKEVELVCI</sequence>
<dbReference type="EC" id="3.4.13.19" evidence="1"/>
<keyword evidence="1" id="KW-0378">Hydrolase</keyword>
<organism evidence="2 3">
    <name type="scientific">Zootermopsis nevadensis</name>
    <name type="common">Dampwood termite</name>
    <dbReference type="NCBI Taxonomy" id="136037"/>
    <lineage>
        <taxon>Eukaryota</taxon>
        <taxon>Metazoa</taxon>
        <taxon>Ecdysozoa</taxon>
        <taxon>Arthropoda</taxon>
        <taxon>Hexapoda</taxon>
        <taxon>Insecta</taxon>
        <taxon>Pterygota</taxon>
        <taxon>Neoptera</taxon>
        <taxon>Polyneoptera</taxon>
        <taxon>Dictyoptera</taxon>
        <taxon>Blattodea</taxon>
        <taxon>Blattoidea</taxon>
        <taxon>Termitoidae</taxon>
        <taxon>Termopsidae</taxon>
        <taxon>Zootermopsis</taxon>
    </lineage>
</organism>
<keyword evidence="3" id="KW-1185">Reference proteome</keyword>
<dbReference type="OMA" id="IETTWRN"/>
<dbReference type="Gene3D" id="3.20.20.140">
    <property type="entry name" value="Metal-dependent hydrolases"/>
    <property type="match status" value="1"/>
</dbReference>
<keyword evidence="1" id="KW-0325">Glycoprotein</keyword>
<dbReference type="eggNOG" id="KOG4127">
    <property type="taxonomic scope" value="Eukaryota"/>
</dbReference>
<feature type="non-terminal residue" evidence="2">
    <location>
        <position position="1"/>
    </location>
</feature>
<dbReference type="PANTHER" id="PTHR10443">
    <property type="entry name" value="MICROSOMAL DIPEPTIDASE"/>
    <property type="match status" value="1"/>
</dbReference>
<keyword evidence="1" id="KW-0472">Membrane</keyword>
<feature type="non-terminal residue" evidence="2">
    <location>
        <position position="340"/>
    </location>
</feature>
<proteinExistence type="inferred from homology"/>